<evidence type="ECO:0000313" key="3">
    <source>
        <dbReference type="Proteomes" id="UP000027361"/>
    </source>
</evidence>
<reference evidence="2 3" key="1">
    <citation type="submission" date="2014-05" db="EMBL/GenBank/DDBJ databases">
        <title>Draft genome sequence of a rare smut relative, Tilletiaria anomala UBC 951.</title>
        <authorList>
            <consortium name="DOE Joint Genome Institute"/>
            <person name="Toome M."/>
            <person name="Kuo A."/>
            <person name="Henrissat B."/>
            <person name="Lipzen A."/>
            <person name="Tritt A."/>
            <person name="Yoshinaga Y."/>
            <person name="Zane M."/>
            <person name="Barry K."/>
            <person name="Grigoriev I.V."/>
            <person name="Spatafora J.W."/>
            <person name="Aimea M.C."/>
        </authorList>
    </citation>
    <scope>NUCLEOTIDE SEQUENCE [LARGE SCALE GENOMIC DNA]</scope>
    <source>
        <strain evidence="2 3">UBC 951</strain>
    </source>
</reference>
<evidence type="ECO:0000256" key="1">
    <source>
        <dbReference type="SAM" id="SignalP"/>
    </source>
</evidence>
<accession>A0A066VCD5</accession>
<protein>
    <submittedName>
        <fullName evidence="2">Uncharacterized protein</fullName>
    </submittedName>
</protein>
<keyword evidence="1" id="KW-0732">Signal</keyword>
<dbReference type="AlphaFoldDB" id="A0A066VCD5"/>
<gene>
    <name evidence="2" type="ORF">K437DRAFT_260187</name>
</gene>
<feature type="signal peptide" evidence="1">
    <location>
        <begin position="1"/>
        <end position="19"/>
    </location>
</feature>
<name>A0A066VCD5_TILAU</name>
<keyword evidence="3" id="KW-1185">Reference proteome</keyword>
<dbReference type="Proteomes" id="UP000027361">
    <property type="component" value="Unassembled WGS sequence"/>
</dbReference>
<sequence>MPIISHLCFSFLLHTLLISLPTHQPLPYTLPQIPQNVQPAHVPVLNFLLQQYCPLLPKPYPVTTHPAPYQSFLALPLLSLLGLQYIPSLLSLPTSPIFSHTFIQRT</sequence>
<feature type="chain" id="PRO_5001632872" evidence="1">
    <location>
        <begin position="20"/>
        <end position="106"/>
    </location>
</feature>
<organism evidence="2 3">
    <name type="scientific">Tilletiaria anomala (strain ATCC 24038 / CBS 436.72 / UBC 951)</name>
    <dbReference type="NCBI Taxonomy" id="1037660"/>
    <lineage>
        <taxon>Eukaryota</taxon>
        <taxon>Fungi</taxon>
        <taxon>Dikarya</taxon>
        <taxon>Basidiomycota</taxon>
        <taxon>Ustilaginomycotina</taxon>
        <taxon>Exobasidiomycetes</taxon>
        <taxon>Georgefischeriales</taxon>
        <taxon>Tilletiariaceae</taxon>
        <taxon>Tilletiaria</taxon>
    </lineage>
</organism>
<dbReference type="GeneID" id="25265479"/>
<comment type="caution">
    <text evidence="2">The sequence shown here is derived from an EMBL/GenBank/DDBJ whole genome shotgun (WGS) entry which is preliminary data.</text>
</comment>
<dbReference type="HOGENOM" id="CLU_2225017_0_0_1"/>
<dbReference type="InParanoid" id="A0A066VCD5"/>
<proteinExistence type="predicted"/>
<evidence type="ECO:0000313" key="2">
    <source>
        <dbReference type="EMBL" id="KDN36250.1"/>
    </source>
</evidence>
<dbReference type="EMBL" id="JMSN01000176">
    <property type="protein sequence ID" value="KDN36250.1"/>
    <property type="molecule type" value="Genomic_DNA"/>
</dbReference>
<dbReference type="RefSeq" id="XP_013239994.1">
    <property type="nucleotide sequence ID" value="XM_013384540.1"/>
</dbReference>